<dbReference type="GO" id="GO:0009611">
    <property type="term" value="P:response to wounding"/>
    <property type="evidence" value="ECO:0007669"/>
    <property type="project" value="UniProtKB-UniRule"/>
</dbReference>
<keyword evidence="2" id="KW-0539">Nucleus</keyword>
<dbReference type="AlphaFoldDB" id="A0A9I9D0Z1"/>
<feature type="compositionally biased region" description="Low complexity" evidence="3">
    <location>
        <begin position="445"/>
        <end position="454"/>
    </location>
</feature>
<feature type="region of interest" description="Disordered" evidence="3">
    <location>
        <begin position="261"/>
        <end position="290"/>
    </location>
</feature>
<dbReference type="GO" id="GO:0005634">
    <property type="term" value="C:nucleus"/>
    <property type="evidence" value="ECO:0007669"/>
    <property type="project" value="UniProtKB-SubCell"/>
</dbReference>
<accession>A0A9I9D0Z1</accession>
<feature type="region of interest" description="Disordered" evidence="3">
    <location>
        <begin position="63"/>
        <end position="112"/>
    </location>
</feature>
<evidence type="ECO:0000313" key="5">
    <source>
        <dbReference type="EnsemblPlants" id="MELO3C011217.2.1"/>
    </source>
</evidence>
<dbReference type="PANTHER" id="PTHR33077">
    <property type="entry name" value="PROTEIN TIFY 4A-RELATED-RELATED"/>
    <property type="match status" value="1"/>
</dbReference>
<dbReference type="GO" id="GO:0031347">
    <property type="term" value="P:regulation of defense response"/>
    <property type="evidence" value="ECO:0007669"/>
    <property type="project" value="UniProtKB-UniRule"/>
</dbReference>
<comment type="domain">
    <text evidence="2">The jas domain is required for interaction with COI1.</text>
</comment>
<feature type="domain" description="Tify" evidence="4">
    <location>
        <begin position="319"/>
        <end position="354"/>
    </location>
</feature>
<dbReference type="Gramene" id="MELO3C011217.2.1">
    <property type="protein sequence ID" value="MELO3C011217.2.1"/>
    <property type="gene ID" value="MELO3C011217.2"/>
</dbReference>
<sequence>MAQHSMLTNVNSNSNKDYVCKNSTDPHPQVPANPIFHDFLGMKNPDNTPLVFAPRTAAAAAAVEPSPAASASRGPSSSGGRGPISTTSDLASDRQVGSHLEGVPFYGPRGNISTTEIHSRIIGSKRSISDSAFTGSYRDGVPHIPSESHHNSLHLMKTLQNGAGGDRNRRSNDDEVTLGMQHPMRPNPASLIFQSHTGSGSRPDADVTKWERSTVMNIGPAPVVQASPRGKLEPFLSRLELATKKFRDANMIPPNIFQSAADEGSRTGIKGPGILSSSNPGGGTSERNSSILLPSCSLQKSGTNVVEHEAGISSSRRGLASANRQMTIFYGGQAHVFDDVHPNKVHVLNYMVLSAWKGPPFLRRLSLKVLADVIMALAGSNGGSWSTNYGTKSNARPINENQETSGELDIGMTSNSTPAFAKEARGKLCVAGISVPLAGSVERISTTSPGAPHGSSGGKGGRDQVQATDSMEKKREVQY</sequence>
<dbReference type="GO" id="GO:2000022">
    <property type="term" value="P:regulation of jasmonic acid mediated signaling pathway"/>
    <property type="evidence" value="ECO:0007669"/>
    <property type="project" value="UniProtKB-UniRule"/>
</dbReference>
<dbReference type="InterPro" id="IPR040390">
    <property type="entry name" value="TIFY/JAZ"/>
</dbReference>
<protein>
    <recommendedName>
        <fullName evidence="2">Protein TIFY</fullName>
    </recommendedName>
    <alternativeName>
        <fullName evidence="2">Jasmonate ZIM domain-containing protein</fullName>
    </alternativeName>
</protein>
<feature type="region of interest" description="Disordered" evidence="3">
    <location>
        <begin position="443"/>
        <end position="479"/>
    </location>
</feature>
<reference evidence="5" key="1">
    <citation type="submission" date="2023-03" db="UniProtKB">
        <authorList>
            <consortium name="EnsemblPlants"/>
        </authorList>
    </citation>
    <scope>IDENTIFICATION</scope>
</reference>
<feature type="compositionally biased region" description="Polar residues" evidence="3">
    <location>
        <begin position="275"/>
        <end position="290"/>
    </location>
</feature>
<evidence type="ECO:0000256" key="2">
    <source>
        <dbReference type="RuleBase" id="RU369065"/>
    </source>
</evidence>
<dbReference type="SMART" id="SM00979">
    <property type="entry name" value="TIFY"/>
    <property type="match status" value="1"/>
</dbReference>
<evidence type="ECO:0000259" key="4">
    <source>
        <dbReference type="PROSITE" id="PS51320"/>
    </source>
</evidence>
<name>A0A9I9D0Z1_CUCME</name>
<dbReference type="Pfam" id="PF06200">
    <property type="entry name" value="tify"/>
    <property type="match status" value="1"/>
</dbReference>
<dbReference type="EnsemblPlants" id="MELO3C011217.2.1">
    <property type="protein sequence ID" value="MELO3C011217.2.1"/>
    <property type="gene ID" value="MELO3C011217.2"/>
</dbReference>
<dbReference type="PANTHER" id="PTHR33077:SF8">
    <property type="entry name" value="PROTEIN TIFY 8"/>
    <property type="match status" value="1"/>
</dbReference>
<comment type="subcellular location">
    <subcellularLocation>
        <location evidence="2">Nucleus</location>
    </subcellularLocation>
</comment>
<comment type="function">
    <text evidence="2">Repressor of jasmonate responses.</text>
</comment>
<evidence type="ECO:0000256" key="1">
    <source>
        <dbReference type="ARBA" id="ARBA00008614"/>
    </source>
</evidence>
<proteinExistence type="inferred from homology"/>
<feature type="compositionally biased region" description="Polar residues" evidence="3">
    <location>
        <begin position="1"/>
        <end position="26"/>
    </location>
</feature>
<feature type="compositionally biased region" description="Basic and acidic residues" evidence="3">
    <location>
        <begin position="470"/>
        <end position="479"/>
    </location>
</feature>
<dbReference type="InterPro" id="IPR010399">
    <property type="entry name" value="Tify_dom"/>
</dbReference>
<dbReference type="PROSITE" id="PS51320">
    <property type="entry name" value="TIFY"/>
    <property type="match status" value="1"/>
</dbReference>
<keyword evidence="2" id="KW-1184">Jasmonic acid signaling pathway</keyword>
<feature type="region of interest" description="Disordered" evidence="3">
    <location>
        <begin position="1"/>
        <end position="32"/>
    </location>
</feature>
<comment type="similarity">
    <text evidence="1 2">Belongs to the TIFY/JAZ family.</text>
</comment>
<feature type="compositionally biased region" description="Low complexity" evidence="3">
    <location>
        <begin position="63"/>
        <end position="76"/>
    </location>
</feature>
<evidence type="ECO:0000256" key="3">
    <source>
        <dbReference type="SAM" id="MobiDB-lite"/>
    </source>
</evidence>
<organism evidence="5">
    <name type="scientific">Cucumis melo</name>
    <name type="common">Muskmelon</name>
    <dbReference type="NCBI Taxonomy" id="3656"/>
    <lineage>
        <taxon>Eukaryota</taxon>
        <taxon>Viridiplantae</taxon>
        <taxon>Streptophyta</taxon>
        <taxon>Embryophyta</taxon>
        <taxon>Tracheophyta</taxon>
        <taxon>Spermatophyta</taxon>
        <taxon>Magnoliopsida</taxon>
        <taxon>eudicotyledons</taxon>
        <taxon>Gunneridae</taxon>
        <taxon>Pentapetalae</taxon>
        <taxon>rosids</taxon>
        <taxon>fabids</taxon>
        <taxon>Cucurbitales</taxon>
        <taxon>Cucurbitaceae</taxon>
        <taxon>Benincaseae</taxon>
        <taxon>Cucumis</taxon>
    </lineage>
</organism>